<dbReference type="PROSITE" id="PS51892">
    <property type="entry name" value="SUBTILASE"/>
    <property type="match status" value="1"/>
</dbReference>
<evidence type="ECO:0000256" key="5">
    <source>
        <dbReference type="ARBA" id="ARBA00022692"/>
    </source>
</evidence>
<evidence type="ECO:0000313" key="16">
    <source>
        <dbReference type="EMBL" id="RKN61247.1"/>
    </source>
</evidence>
<organism evidence="16 17">
    <name type="scientific">Streptomyces klenkii</name>
    <dbReference type="NCBI Taxonomy" id="1420899"/>
    <lineage>
        <taxon>Bacteria</taxon>
        <taxon>Bacillati</taxon>
        <taxon>Actinomycetota</taxon>
        <taxon>Actinomycetes</taxon>
        <taxon>Kitasatosporales</taxon>
        <taxon>Streptomycetaceae</taxon>
        <taxon>Streptomyces</taxon>
    </lineage>
</organism>
<evidence type="ECO:0000256" key="13">
    <source>
        <dbReference type="SAM" id="Phobius"/>
    </source>
</evidence>
<evidence type="ECO:0000313" key="17">
    <source>
        <dbReference type="Proteomes" id="UP000270343"/>
    </source>
</evidence>
<feature type="compositionally biased region" description="Basic and acidic residues" evidence="12">
    <location>
        <begin position="227"/>
        <end position="247"/>
    </location>
</feature>
<keyword evidence="5 13" id="KW-0812">Transmembrane</keyword>
<dbReference type="Pfam" id="PF00082">
    <property type="entry name" value="Peptidase_S8"/>
    <property type="match status" value="1"/>
</dbReference>
<keyword evidence="6 10" id="KW-0378">Hydrolase</keyword>
<feature type="active site" description="Charge relay system" evidence="10">
    <location>
        <position position="414"/>
    </location>
</feature>
<dbReference type="EMBL" id="RBAM01000027">
    <property type="protein sequence ID" value="RKN61247.1"/>
    <property type="molecule type" value="Genomic_DNA"/>
</dbReference>
<evidence type="ECO:0000256" key="4">
    <source>
        <dbReference type="ARBA" id="ARBA00022670"/>
    </source>
</evidence>
<feature type="active site" description="Charge relay system" evidence="10">
    <location>
        <position position="254"/>
    </location>
</feature>
<dbReference type="PROSITE" id="PS00137">
    <property type="entry name" value="SUBTILASE_HIS"/>
    <property type="match status" value="1"/>
</dbReference>
<dbReference type="InterPro" id="IPR050131">
    <property type="entry name" value="Peptidase_S8_subtilisin-like"/>
</dbReference>
<dbReference type="InterPro" id="IPR023828">
    <property type="entry name" value="Peptidase_S8_Ser-AS"/>
</dbReference>
<keyword evidence="8 13" id="KW-1133">Transmembrane helix</keyword>
<keyword evidence="14" id="KW-0732">Signal</keyword>
<feature type="signal peptide" evidence="14">
    <location>
        <begin position="1"/>
        <end position="22"/>
    </location>
</feature>
<comment type="subcellular location">
    <subcellularLocation>
        <location evidence="1">Cell membrane</location>
        <topology evidence="1">Single-pass membrane protein</topology>
    </subcellularLocation>
</comment>
<dbReference type="PRINTS" id="PR00723">
    <property type="entry name" value="SUBTILISIN"/>
</dbReference>
<sequence length="544" mass="55485">MPRTTTSLALALSAALTMGVTAASAAAALPHAAAHDAVPPHGAPHEAPHEAPPAHDAPPPHEASSMSVNLDGSGECTYPAKPIKGTPWSLQRILLDRLWQDTKGRDSSGRPVRVAVIDTGVDVKNPQLKGAVDAESGADLLTGMPEAAKDGSTTAGGAKDATGVRADAKDGPRAPAPGPSPSHSAGAKDGKKDKGTPSPGPSASPSGGGKNASGKPEKSPEPSPSKSPEKSPEKPPEKEPEKPKPDPTLDLVGHGTKVAGIIAARPAPGSGFVGIAPESVIIPIRQNDEKGTGTSRTLAQGIGLAVAAGARVINISQDTTKALLPDSDLELAVKDALEKDVVVVASAGNDGLGGEVKETYPAAYKGVLAVGASDRNNERASFSQPGEFVGVAAPGVEMVSTVPLGGQCVDNGTSFSAPYVAGVAALIRAKHPDWKQHQVVAQIEQTAERATNGHDRYIGWGVVDPVRALTEDAHPLDRVTPAKPQARNVRAPDVAPLAVGETPQQRKERLATYVLGGAAVLVAAIAGAAVVGREHRRRRGLRGS</sequence>
<dbReference type="PANTHER" id="PTHR43806:SF11">
    <property type="entry name" value="CEREVISIN-RELATED"/>
    <property type="match status" value="1"/>
</dbReference>
<reference evidence="16 17" key="1">
    <citation type="journal article" date="2015" name="Antonie Van Leeuwenhoek">
        <title>Streptomyces klenkii sp. nov., isolated from deep marine sediment.</title>
        <authorList>
            <person name="Veyisoglu A."/>
            <person name="Sahin N."/>
        </authorList>
    </citation>
    <scope>NUCLEOTIDE SEQUENCE [LARGE SCALE GENOMIC DNA]</scope>
    <source>
        <strain evidence="16 17">KCTC 29202</strain>
    </source>
</reference>
<feature type="chain" id="PRO_5039478712" evidence="14">
    <location>
        <begin position="23"/>
        <end position="544"/>
    </location>
</feature>
<evidence type="ECO:0000256" key="14">
    <source>
        <dbReference type="SAM" id="SignalP"/>
    </source>
</evidence>
<feature type="compositionally biased region" description="Basic and acidic residues" evidence="12">
    <location>
        <begin position="43"/>
        <end position="53"/>
    </location>
</feature>
<dbReference type="PROSITE" id="PS00138">
    <property type="entry name" value="SUBTILASE_SER"/>
    <property type="match status" value="1"/>
</dbReference>
<dbReference type="Proteomes" id="UP000270343">
    <property type="component" value="Unassembled WGS sequence"/>
</dbReference>
<evidence type="ECO:0000256" key="7">
    <source>
        <dbReference type="ARBA" id="ARBA00022825"/>
    </source>
</evidence>
<dbReference type="PROSITE" id="PS00136">
    <property type="entry name" value="SUBTILASE_ASP"/>
    <property type="match status" value="1"/>
</dbReference>
<dbReference type="PANTHER" id="PTHR43806">
    <property type="entry name" value="PEPTIDASE S8"/>
    <property type="match status" value="1"/>
</dbReference>
<gene>
    <name evidence="16" type="primary">mycP</name>
    <name evidence="16" type="ORF">D7231_32670</name>
</gene>
<feature type="compositionally biased region" description="Basic and acidic residues" evidence="12">
    <location>
        <begin position="186"/>
        <end position="195"/>
    </location>
</feature>
<dbReference type="InterPro" id="IPR023834">
    <property type="entry name" value="T7SS_pept_S8A_mycosin"/>
</dbReference>
<evidence type="ECO:0000256" key="3">
    <source>
        <dbReference type="ARBA" id="ARBA00022475"/>
    </source>
</evidence>
<keyword evidence="17" id="KW-1185">Reference proteome</keyword>
<dbReference type="AlphaFoldDB" id="A0A3B0APC7"/>
<dbReference type="Gene3D" id="3.40.50.200">
    <property type="entry name" value="Peptidase S8/S53 domain"/>
    <property type="match status" value="1"/>
</dbReference>
<evidence type="ECO:0000256" key="11">
    <source>
        <dbReference type="RuleBase" id="RU003355"/>
    </source>
</evidence>
<evidence type="ECO:0000256" key="12">
    <source>
        <dbReference type="SAM" id="MobiDB-lite"/>
    </source>
</evidence>
<dbReference type="InterPro" id="IPR000209">
    <property type="entry name" value="Peptidase_S8/S53_dom"/>
</dbReference>
<evidence type="ECO:0000256" key="1">
    <source>
        <dbReference type="ARBA" id="ARBA00004162"/>
    </source>
</evidence>
<dbReference type="GO" id="GO:0004252">
    <property type="term" value="F:serine-type endopeptidase activity"/>
    <property type="evidence" value="ECO:0007669"/>
    <property type="project" value="UniProtKB-UniRule"/>
</dbReference>
<dbReference type="NCBIfam" id="TIGR03921">
    <property type="entry name" value="T7SS_mycosin"/>
    <property type="match status" value="1"/>
</dbReference>
<comment type="caution">
    <text evidence="16">The sequence shown here is derived from an EMBL/GenBank/DDBJ whole genome shotgun (WGS) entry which is preliminary data.</text>
</comment>
<keyword evidence="7 10" id="KW-0720">Serine protease</keyword>
<keyword evidence="3" id="KW-1003">Cell membrane</keyword>
<feature type="active site" description="Charge relay system" evidence="10">
    <location>
        <position position="118"/>
    </location>
</feature>
<keyword evidence="9 13" id="KW-0472">Membrane</keyword>
<evidence type="ECO:0000259" key="15">
    <source>
        <dbReference type="Pfam" id="PF00082"/>
    </source>
</evidence>
<protein>
    <submittedName>
        <fullName evidence="16">Type VII secretion-associated serine protease mycosin</fullName>
    </submittedName>
</protein>
<feature type="region of interest" description="Disordered" evidence="12">
    <location>
        <begin position="32"/>
        <end position="79"/>
    </location>
</feature>
<proteinExistence type="inferred from homology"/>
<evidence type="ECO:0000256" key="8">
    <source>
        <dbReference type="ARBA" id="ARBA00022989"/>
    </source>
</evidence>
<accession>A0A3B0APC7</accession>
<dbReference type="InterPro" id="IPR022398">
    <property type="entry name" value="Peptidase_S8_His-AS"/>
</dbReference>
<dbReference type="InterPro" id="IPR015500">
    <property type="entry name" value="Peptidase_S8_subtilisin-rel"/>
</dbReference>
<evidence type="ECO:0000256" key="2">
    <source>
        <dbReference type="ARBA" id="ARBA00011073"/>
    </source>
</evidence>
<dbReference type="InterPro" id="IPR023827">
    <property type="entry name" value="Peptidase_S8_Asp-AS"/>
</dbReference>
<dbReference type="InterPro" id="IPR036852">
    <property type="entry name" value="Peptidase_S8/S53_dom_sf"/>
</dbReference>
<comment type="similarity">
    <text evidence="2 10 11">Belongs to the peptidase S8 family.</text>
</comment>
<evidence type="ECO:0000256" key="6">
    <source>
        <dbReference type="ARBA" id="ARBA00022801"/>
    </source>
</evidence>
<dbReference type="SUPFAM" id="SSF52743">
    <property type="entry name" value="Subtilisin-like"/>
    <property type="match status" value="1"/>
</dbReference>
<keyword evidence="4 10" id="KW-0645">Protease</keyword>
<dbReference type="GO" id="GO:0006508">
    <property type="term" value="P:proteolysis"/>
    <property type="evidence" value="ECO:0007669"/>
    <property type="project" value="UniProtKB-KW"/>
</dbReference>
<evidence type="ECO:0000256" key="9">
    <source>
        <dbReference type="ARBA" id="ARBA00023136"/>
    </source>
</evidence>
<evidence type="ECO:0000256" key="10">
    <source>
        <dbReference type="PROSITE-ProRule" id="PRU01240"/>
    </source>
</evidence>
<feature type="domain" description="Peptidase S8/S53" evidence="15">
    <location>
        <begin position="110"/>
        <end position="461"/>
    </location>
</feature>
<name>A0A3B0APC7_9ACTN</name>
<feature type="region of interest" description="Disordered" evidence="12">
    <location>
        <begin position="143"/>
        <end position="252"/>
    </location>
</feature>
<feature type="transmembrane region" description="Helical" evidence="13">
    <location>
        <begin position="510"/>
        <end position="532"/>
    </location>
</feature>
<dbReference type="GO" id="GO:0005886">
    <property type="term" value="C:plasma membrane"/>
    <property type="evidence" value="ECO:0007669"/>
    <property type="project" value="UniProtKB-SubCell"/>
</dbReference>